<dbReference type="Pfam" id="PF13458">
    <property type="entry name" value="Peripla_BP_6"/>
    <property type="match status" value="1"/>
</dbReference>
<dbReference type="CDD" id="cd06327">
    <property type="entry name" value="PBP1_SBP-like"/>
    <property type="match status" value="1"/>
</dbReference>
<comment type="similarity">
    <text evidence="1">Belongs to the leucine-binding protein family.</text>
</comment>
<keyword evidence="2" id="KW-0732">Signal</keyword>
<dbReference type="InterPro" id="IPR028082">
    <property type="entry name" value="Peripla_BP_I"/>
</dbReference>
<dbReference type="AlphaFoldDB" id="A0A4V6PKF3"/>
<comment type="caution">
    <text evidence="5">The sequence shown here is derived from an EMBL/GenBank/DDBJ whole genome shotgun (WGS) entry which is preliminary data.</text>
</comment>
<dbReference type="PANTHER" id="PTHR30483:SF6">
    <property type="entry name" value="PERIPLASMIC BINDING PROTEIN OF ABC TRANSPORTER FOR NATURAL AMINO ACIDS"/>
    <property type="match status" value="1"/>
</dbReference>
<evidence type="ECO:0000313" key="5">
    <source>
        <dbReference type="EMBL" id="TDH64485.1"/>
    </source>
</evidence>
<dbReference type="EMBL" id="SMSJ01000001">
    <property type="protein sequence ID" value="TDH64485.1"/>
    <property type="molecule type" value="Genomic_DNA"/>
</dbReference>
<evidence type="ECO:0000256" key="1">
    <source>
        <dbReference type="ARBA" id="ARBA00010062"/>
    </source>
</evidence>
<dbReference type="PROSITE" id="PS51318">
    <property type="entry name" value="TAT"/>
    <property type="match status" value="1"/>
</dbReference>
<dbReference type="InterPro" id="IPR051010">
    <property type="entry name" value="BCAA_transport"/>
</dbReference>
<dbReference type="GO" id="GO:0006865">
    <property type="term" value="P:amino acid transport"/>
    <property type="evidence" value="ECO:0007669"/>
    <property type="project" value="UniProtKB-KW"/>
</dbReference>
<dbReference type="Gene3D" id="3.40.50.2300">
    <property type="match status" value="2"/>
</dbReference>
<evidence type="ECO:0000256" key="3">
    <source>
        <dbReference type="ARBA" id="ARBA00022970"/>
    </source>
</evidence>
<protein>
    <submittedName>
        <fullName evidence="5">ABC transporter substrate-binding protein</fullName>
    </submittedName>
</protein>
<dbReference type="SUPFAM" id="SSF53822">
    <property type="entry name" value="Periplasmic binding protein-like I"/>
    <property type="match status" value="1"/>
</dbReference>
<dbReference type="RefSeq" id="WP_133286641.1">
    <property type="nucleotide sequence ID" value="NZ_SMSJ01000001.1"/>
</dbReference>
<organism evidence="5 6">
    <name type="scientific">Dankookia rubra</name>
    <dbReference type="NCBI Taxonomy" id="1442381"/>
    <lineage>
        <taxon>Bacteria</taxon>
        <taxon>Pseudomonadati</taxon>
        <taxon>Pseudomonadota</taxon>
        <taxon>Alphaproteobacteria</taxon>
        <taxon>Acetobacterales</taxon>
        <taxon>Roseomonadaceae</taxon>
        <taxon>Dankookia</taxon>
    </lineage>
</organism>
<proteinExistence type="inferred from homology"/>
<feature type="domain" description="Leucine-binding protein" evidence="4">
    <location>
        <begin position="32"/>
        <end position="375"/>
    </location>
</feature>
<dbReference type="InterPro" id="IPR006311">
    <property type="entry name" value="TAT_signal"/>
</dbReference>
<sequence>MQITRRAALGAAMATATGIGGARAQGSPAVQTIRIGVLSDMSGPYRDISGPNCVVTARQAVQDFGAAARGIAVEIIQADHQNKADVGVNIARQWFDQGIDAILEVNNSAIALAVTKLAQEKNKVHLNSGGASSDLTGPGCGPNMVHWTTDAWANAQSTAGALSKAGAKRWYCITADYAFGHSVQREVTRVVQAAGGQVVGSSVYPFPQTTDFSSFLVTAASLKPDVIALCNAGTDMINCVKQGQEFGLAGRKIRVAAMVGFLSDVYAMGLPTAQGLALTESYYWDLNDRSRAFADRLKGKMIGNRMVTSVQGQAYSCTLHYLKAVEAVGVARAKTSGLEVVQTMKRLPTDDDVHGAGVVREDGRKIHPTYLMEAKRPSESRGEWDLLKLVATTPADQAFRPVADGGCPFLKT</sequence>
<reference evidence="5 6" key="1">
    <citation type="journal article" date="2016" name="J. Microbiol.">
        <title>Dankookia rubra gen. nov., sp. nov., an alphaproteobacterium isolated from sediment of a shallow stream.</title>
        <authorList>
            <person name="Kim W.H."/>
            <person name="Kim D.H."/>
            <person name="Kang K."/>
            <person name="Ahn T.Y."/>
        </authorList>
    </citation>
    <scope>NUCLEOTIDE SEQUENCE [LARGE SCALE GENOMIC DNA]</scope>
    <source>
        <strain evidence="5 6">JCM30602</strain>
    </source>
</reference>
<evidence type="ECO:0000256" key="2">
    <source>
        <dbReference type="ARBA" id="ARBA00022729"/>
    </source>
</evidence>
<gene>
    <name evidence="5" type="ORF">E2C06_00635</name>
</gene>
<name>A0A4V6PKF3_9PROT</name>
<dbReference type="Proteomes" id="UP000295096">
    <property type="component" value="Unassembled WGS sequence"/>
</dbReference>
<keyword evidence="3" id="KW-0813">Transport</keyword>
<dbReference type="InterPro" id="IPR028081">
    <property type="entry name" value="Leu-bd"/>
</dbReference>
<dbReference type="PANTHER" id="PTHR30483">
    <property type="entry name" value="LEUCINE-SPECIFIC-BINDING PROTEIN"/>
    <property type="match status" value="1"/>
</dbReference>
<evidence type="ECO:0000259" key="4">
    <source>
        <dbReference type="Pfam" id="PF13458"/>
    </source>
</evidence>
<evidence type="ECO:0000313" key="6">
    <source>
        <dbReference type="Proteomes" id="UP000295096"/>
    </source>
</evidence>
<keyword evidence="6" id="KW-1185">Reference proteome</keyword>
<accession>A0A4V6PKF3</accession>
<keyword evidence="3" id="KW-0029">Amino-acid transport</keyword>
<dbReference type="OrthoDB" id="5794591at2"/>